<keyword evidence="9" id="KW-1185">Reference proteome</keyword>
<name>A0AA97F9I2_9SPHN</name>
<dbReference type="RefSeq" id="WP_317084078.1">
    <property type="nucleotide sequence ID" value="NZ_CP136594.1"/>
</dbReference>
<keyword evidence="2" id="KW-0479">Metal-binding</keyword>
<dbReference type="AlphaFoldDB" id="A0AA97F9I2"/>
<comment type="similarity">
    <text evidence="6">Belongs to the peptidase M48 family.</text>
</comment>
<evidence type="ECO:0000256" key="2">
    <source>
        <dbReference type="ARBA" id="ARBA00022723"/>
    </source>
</evidence>
<evidence type="ECO:0000313" key="9">
    <source>
        <dbReference type="Proteomes" id="UP001302429"/>
    </source>
</evidence>
<evidence type="ECO:0000313" key="8">
    <source>
        <dbReference type="EMBL" id="WOE76396.1"/>
    </source>
</evidence>
<comment type="cofactor">
    <cofactor evidence="6">
        <name>Zn(2+)</name>
        <dbReference type="ChEBI" id="CHEBI:29105"/>
    </cofactor>
    <text evidence="6">Binds 1 zinc ion per subunit.</text>
</comment>
<gene>
    <name evidence="8" type="ORF">RB602_06695</name>
</gene>
<dbReference type="PANTHER" id="PTHR22726:SF24">
    <property type="entry name" value="M48 FAMILY METALLOPEPTIDASE"/>
    <property type="match status" value="1"/>
</dbReference>
<organism evidence="8 9">
    <name type="scientific">Alterisphingorhabdus coralli</name>
    <dbReference type="NCBI Taxonomy" id="3071408"/>
    <lineage>
        <taxon>Bacteria</taxon>
        <taxon>Pseudomonadati</taxon>
        <taxon>Pseudomonadota</taxon>
        <taxon>Alphaproteobacteria</taxon>
        <taxon>Sphingomonadales</taxon>
        <taxon>Sphingomonadaceae</taxon>
        <taxon>Alterisphingorhabdus (ex Yan et al. 2024)</taxon>
    </lineage>
</organism>
<dbReference type="GO" id="GO:0046872">
    <property type="term" value="F:metal ion binding"/>
    <property type="evidence" value="ECO:0007669"/>
    <property type="project" value="UniProtKB-KW"/>
</dbReference>
<reference evidence="8 9" key="1">
    <citation type="submission" date="2023-10" db="EMBL/GenBank/DDBJ databases">
        <title>Complete genome sequence of a Sphingomonadaceae bacterium.</title>
        <authorList>
            <person name="Yan C."/>
        </authorList>
    </citation>
    <scope>NUCLEOTIDE SEQUENCE [LARGE SCALE GENOMIC DNA]</scope>
    <source>
        <strain evidence="8 9">SCSIO 66989</strain>
    </source>
</reference>
<evidence type="ECO:0000256" key="3">
    <source>
        <dbReference type="ARBA" id="ARBA00022801"/>
    </source>
</evidence>
<dbReference type="GO" id="GO:0051603">
    <property type="term" value="P:proteolysis involved in protein catabolic process"/>
    <property type="evidence" value="ECO:0007669"/>
    <property type="project" value="TreeGrafter"/>
</dbReference>
<keyword evidence="5 6" id="KW-0482">Metalloprotease</keyword>
<dbReference type="GO" id="GO:0016020">
    <property type="term" value="C:membrane"/>
    <property type="evidence" value="ECO:0007669"/>
    <property type="project" value="TreeGrafter"/>
</dbReference>
<dbReference type="InterPro" id="IPR001915">
    <property type="entry name" value="Peptidase_M48"/>
</dbReference>
<accession>A0AA97F9I2</accession>
<proteinExistence type="inferred from homology"/>
<dbReference type="EMBL" id="CP136594">
    <property type="protein sequence ID" value="WOE76396.1"/>
    <property type="molecule type" value="Genomic_DNA"/>
</dbReference>
<dbReference type="Proteomes" id="UP001302429">
    <property type="component" value="Chromosome"/>
</dbReference>
<evidence type="ECO:0000256" key="6">
    <source>
        <dbReference type="RuleBase" id="RU003983"/>
    </source>
</evidence>
<keyword evidence="3 6" id="KW-0378">Hydrolase</keyword>
<keyword evidence="4 6" id="KW-0862">Zinc</keyword>
<keyword evidence="1 6" id="KW-0645">Protease</keyword>
<evidence type="ECO:0000256" key="4">
    <source>
        <dbReference type="ARBA" id="ARBA00022833"/>
    </source>
</evidence>
<evidence type="ECO:0000259" key="7">
    <source>
        <dbReference type="Pfam" id="PF01435"/>
    </source>
</evidence>
<dbReference type="GO" id="GO:0004222">
    <property type="term" value="F:metalloendopeptidase activity"/>
    <property type="evidence" value="ECO:0007669"/>
    <property type="project" value="InterPro"/>
</dbReference>
<dbReference type="Gene3D" id="3.30.2010.10">
    <property type="entry name" value="Metalloproteases ('zincins'), catalytic domain"/>
    <property type="match status" value="1"/>
</dbReference>
<evidence type="ECO:0000256" key="5">
    <source>
        <dbReference type="ARBA" id="ARBA00023049"/>
    </source>
</evidence>
<dbReference type="CDD" id="cd07331">
    <property type="entry name" value="M48C_Oma1_like"/>
    <property type="match status" value="1"/>
</dbReference>
<dbReference type="InterPro" id="IPR051156">
    <property type="entry name" value="Mito/Outer_Membr_Metalloprot"/>
</dbReference>
<dbReference type="KEGG" id="acoa:RB602_06695"/>
<dbReference type="PANTHER" id="PTHR22726">
    <property type="entry name" value="METALLOENDOPEPTIDASE OMA1"/>
    <property type="match status" value="1"/>
</dbReference>
<protein>
    <submittedName>
        <fullName evidence="8">M48 family metallopeptidase</fullName>
    </submittedName>
</protein>
<evidence type="ECO:0000256" key="1">
    <source>
        <dbReference type="ARBA" id="ARBA00022670"/>
    </source>
</evidence>
<sequence length="282" mass="30730">MSENGNITVEDFDNRPTVTMSRREIISGLATGTVVAFSGAALSGCVTNSALGRKQFLLVSDAELEQLSAASWNQLLTQNRQTNDPALRRQVAAVGDRIVRGADQRLPDFGLTQRNWEFAVFDDPTVNAWVMPGGKVGFHTGLLDVTQNDDQIATVMGHEVGHVVGRHAAERYSQQMAASSGLALANVALADNENRGLIAGILGAGVTFGVILPYSRKHEYEADRLGADFMVDANYRANEAVRFWDGMTQRSSQKPMEFMSTHPSDQSRIATMQSYITSQGYV</sequence>
<feature type="domain" description="Peptidase M48" evidence="7">
    <location>
        <begin position="108"/>
        <end position="274"/>
    </location>
</feature>
<dbReference type="Pfam" id="PF01435">
    <property type="entry name" value="Peptidase_M48"/>
    <property type="match status" value="1"/>
</dbReference>